<dbReference type="InterPro" id="IPR052994">
    <property type="entry name" value="Tiny_macrocysts_regulators"/>
</dbReference>
<sequence>MKASKIYEILSSIFTENLAVGRSIKLQKIYSTVIMCLVVLQNFKIMWTSTMSLPSWRSYSPFWKAIGKTSFDNLASDLNLLFPYLIFVISTHIIIISIIIWQIIRKLSNKEAPKYFIRILRYFLMINCDLNFIPGTIVLVLMFKYSLITDDVIREYFNTPNSSTLNLGLAGKVISVIFLTLNLVIAIIYEGFSFEIRHSYNKYDINSKARPNIDIFVKVFQFGYCFMFAFFIEDHFIVYLSIYIVINAFFVFKFCYSMPYYSYYMNFIKILIHFEGATIGLYFILACVIENGTTVIVLSIFMQPLLPFFIKLLIDYRVTLLKTASEITSFDVFELTAREMLTSSEKSEQLIKFMNTNFKREGNKLIYVYQANYCQDILHNSSIAGVKISQIKFTGFTFISNFQVFKCQQKLEKFNFKTNEALRLCLFLLKYDQVIKNEKHFCINYLELLNKSKKENPQLSEIKRTLEVFYKELDKILEKYDFLVQNYPDSQIVNKDIATFMIDILYDQDKGQIYINKLNQLLQKKKYDKKIDFFSDPNACLMIVSGKRKNAGKIVFASPTLCSLLEISYEEAKEHFIGDFIPKPYAFEHQKVLENFAETVLNTFTYECVSAIMCSKDGFLIECLVSTECVGYNSKVVFVTMIQPILNDNNEIAILNDIGQIMSHSKGFPKLFGVESPKLNYELLTKFISKNDYISLKNHENVAYTSSLNSNKGAFLSLKPFSIFKIPVSLLRIEKEEFSGNTKNDKTRSTFYLDQSNNITELKFDNVEDNEKFILNTNEIIITDENAYLEKNRLTSKTTSKSTSSFSTYTKNIKHFITVLRIFQCFKICLTLTIISVILSLFVLLGYVYSEILHAISLNSLLHIGSLYFNLSKLGLYARSLDLSNQFLTEYFFNQENFHVIIEDLNTLNSQISKDYDQWSYCPFSQIIKESIVDVWFQETKNTMIKENLVDIVNDVVCNAKEMEKNLVSKKLYEENLFYILYNGFRVSMHELEKAFNGFNKCEVQRTNDMNYMVTYLTIFGSVLFSVLFLILSASIFVLNKKQSAIWGLLIVKIKENYKTIKGNILNRLTRVHNNTDYDALEDNLTTKDRFSINHSIKYLLIVSSLILIITFFYLSFYFIFYNKILEYLLFRLDFLNVMVNRRTKLTQASYFSLEIIANNKNQDLANRFSNFTIFPEPEMLFEKLITELSGISQVFLNPSYKKNTPKNVWILINDKFENSNPILKYGISPAYKSLMLIDLKDKLEYADMGSYFNDINDVIDSFENINPITDQALKNKVLDEFYLLMVFDILAAFVLISLCLFIYKVYFTREKKEMEYIKSVLRIIPEKLDMVERSTNMFSS</sequence>
<feature type="transmembrane region" description="Helical" evidence="1">
    <location>
        <begin position="825"/>
        <end position="846"/>
    </location>
</feature>
<dbReference type="PANTHER" id="PTHR31600">
    <property type="entry name" value="TINY MACROCYSTS PROTEIN B-RELATED"/>
    <property type="match status" value="1"/>
</dbReference>
<comment type="caution">
    <text evidence="2">The sequence shown here is derived from an EMBL/GenBank/DDBJ whole genome shotgun (WGS) entry which is preliminary data.</text>
</comment>
<evidence type="ECO:0000256" key="1">
    <source>
        <dbReference type="SAM" id="Phobius"/>
    </source>
</evidence>
<organism evidence="2 3">
    <name type="scientific">Stentor coeruleus</name>
    <dbReference type="NCBI Taxonomy" id="5963"/>
    <lineage>
        <taxon>Eukaryota</taxon>
        <taxon>Sar</taxon>
        <taxon>Alveolata</taxon>
        <taxon>Ciliophora</taxon>
        <taxon>Postciliodesmatophora</taxon>
        <taxon>Heterotrichea</taxon>
        <taxon>Heterotrichida</taxon>
        <taxon>Stentoridae</taxon>
        <taxon>Stentor</taxon>
    </lineage>
</organism>
<keyword evidence="1" id="KW-1133">Transmembrane helix</keyword>
<feature type="transmembrane region" description="Helical" evidence="1">
    <location>
        <begin position="213"/>
        <end position="231"/>
    </location>
</feature>
<protein>
    <recommendedName>
        <fullName evidence="4">PAS domain-containing protein</fullName>
    </recommendedName>
</protein>
<accession>A0A1R2AMP1</accession>
<feature type="transmembrane region" description="Helical" evidence="1">
    <location>
        <begin position="81"/>
        <end position="101"/>
    </location>
</feature>
<feature type="transmembrane region" description="Helical" evidence="1">
    <location>
        <begin position="1099"/>
        <end position="1122"/>
    </location>
</feature>
<feature type="transmembrane region" description="Helical" evidence="1">
    <location>
        <begin position="852"/>
        <end position="871"/>
    </location>
</feature>
<feature type="transmembrane region" description="Helical" evidence="1">
    <location>
        <begin position="122"/>
        <end position="147"/>
    </location>
</feature>
<keyword evidence="1" id="KW-0812">Transmembrane</keyword>
<dbReference type="Gene3D" id="3.30.450.20">
    <property type="entry name" value="PAS domain"/>
    <property type="match status" value="1"/>
</dbReference>
<dbReference type="PANTHER" id="PTHR31600:SF2">
    <property type="entry name" value="GAMETE ENRICHED GENE 10 PROTEIN-RELATED"/>
    <property type="match status" value="1"/>
</dbReference>
<feature type="transmembrane region" description="Helical" evidence="1">
    <location>
        <begin position="167"/>
        <end position="192"/>
    </location>
</feature>
<reference evidence="2 3" key="1">
    <citation type="submission" date="2016-11" db="EMBL/GenBank/DDBJ databases">
        <title>The macronuclear genome of Stentor coeruleus: a giant cell with tiny introns.</title>
        <authorList>
            <person name="Slabodnick M."/>
            <person name="Ruby J.G."/>
            <person name="Reiff S.B."/>
            <person name="Swart E.C."/>
            <person name="Gosai S."/>
            <person name="Prabakaran S."/>
            <person name="Witkowska E."/>
            <person name="Larue G.E."/>
            <person name="Fisher S."/>
            <person name="Freeman R.M."/>
            <person name="Gunawardena J."/>
            <person name="Chu W."/>
            <person name="Stover N.A."/>
            <person name="Gregory B.D."/>
            <person name="Nowacki M."/>
            <person name="Derisi J."/>
            <person name="Roy S.W."/>
            <person name="Marshall W.F."/>
            <person name="Sood P."/>
        </authorList>
    </citation>
    <scope>NUCLEOTIDE SEQUENCE [LARGE SCALE GENOMIC DNA]</scope>
    <source>
        <strain evidence="2">WM001</strain>
    </source>
</reference>
<dbReference type="EMBL" id="MPUH01001951">
    <property type="protein sequence ID" value="OMJ65764.1"/>
    <property type="molecule type" value="Genomic_DNA"/>
</dbReference>
<feature type="transmembrane region" description="Helical" evidence="1">
    <location>
        <begin position="29"/>
        <end position="47"/>
    </location>
</feature>
<feature type="transmembrane region" description="Helical" evidence="1">
    <location>
        <begin position="1282"/>
        <end position="1304"/>
    </location>
</feature>
<dbReference type="Proteomes" id="UP000187209">
    <property type="component" value="Unassembled WGS sequence"/>
</dbReference>
<proteinExistence type="predicted"/>
<evidence type="ECO:0008006" key="4">
    <source>
        <dbReference type="Google" id="ProtNLM"/>
    </source>
</evidence>
<feature type="transmembrane region" description="Helical" evidence="1">
    <location>
        <begin position="237"/>
        <end position="256"/>
    </location>
</feature>
<keyword evidence="3" id="KW-1185">Reference proteome</keyword>
<feature type="transmembrane region" description="Helical" evidence="1">
    <location>
        <begin position="1014"/>
        <end position="1039"/>
    </location>
</feature>
<name>A0A1R2AMP1_9CILI</name>
<keyword evidence="1" id="KW-0472">Membrane</keyword>
<evidence type="ECO:0000313" key="2">
    <source>
        <dbReference type="EMBL" id="OMJ65764.1"/>
    </source>
</evidence>
<evidence type="ECO:0000313" key="3">
    <source>
        <dbReference type="Proteomes" id="UP000187209"/>
    </source>
</evidence>
<gene>
    <name evidence="2" type="ORF">SteCoe_37652</name>
</gene>